<dbReference type="InterPro" id="IPR011008">
    <property type="entry name" value="Dimeric_a/b-barrel"/>
</dbReference>
<sequence>MAIFTVEYTYTDDDQGRDKHRDEHRAYLGGQESVLLSGPYLDFPAGALIIVSGEDEDSVTAMMDGDPFQREGLIAERRIREYNPVLGSQAAGFPGE</sequence>
<dbReference type="InterPro" id="IPR005545">
    <property type="entry name" value="YCII"/>
</dbReference>
<dbReference type="OrthoDB" id="8968203at2"/>
<keyword evidence="4" id="KW-1185">Reference proteome</keyword>
<dbReference type="Gene3D" id="3.30.70.1060">
    <property type="entry name" value="Dimeric alpha+beta barrel"/>
    <property type="match status" value="1"/>
</dbReference>
<name>A0A542XFJ3_9MICO</name>
<reference evidence="3 4" key="1">
    <citation type="submission" date="2019-06" db="EMBL/GenBank/DDBJ databases">
        <title>Sequencing the genomes of 1000 actinobacteria strains.</title>
        <authorList>
            <person name="Klenk H.-P."/>
        </authorList>
    </citation>
    <scope>NUCLEOTIDE SEQUENCE [LARGE SCALE GENOMIC DNA]</scope>
    <source>
        <strain evidence="3 4">DSM 24617</strain>
    </source>
</reference>
<comment type="similarity">
    <text evidence="1">Belongs to the YciI family.</text>
</comment>
<evidence type="ECO:0000313" key="4">
    <source>
        <dbReference type="Proteomes" id="UP000318336"/>
    </source>
</evidence>
<dbReference type="RefSeq" id="WP_142006962.1">
    <property type="nucleotide sequence ID" value="NZ_CAJTBP010000001.1"/>
</dbReference>
<dbReference type="Pfam" id="PF03795">
    <property type="entry name" value="YCII"/>
    <property type="match status" value="1"/>
</dbReference>
<evidence type="ECO:0000313" key="3">
    <source>
        <dbReference type="EMBL" id="TQL34587.1"/>
    </source>
</evidence>
<evidence type="ECO:0000259" key="2">
    <source>
        <dbReference type="Pfam" id="PF03795"/>
    </source>
</evidence>
<gene>
    <name evidence="3" type="ORF">FB554_2763</name>
</gene>
<dbReference type="EMBL" id="VFOK01000001">
    <property type="protein sequence ID" value="TQL34587.1"/>
    <property type="molecule type" value="Genomic_DNA"/>
</dbReference>
<dbReference type="SUPFAM" id="SSF54909">
    <property type="entry name" value="Dimeric alpha+beta barrel"/>
    <property type="match status" value="1"/>
</dbReference>
<feature type="domain" description="YCII-related" evidence="2">
    <location>
        <begin position="5"/>
        <end position="82"/>
    </location>
</feature>
<accession>A0A542XFJ3</accession>
<proteinExistence type="inferred from homology"/>
<evidence type="ECO:0000256" key="1">
    <source>
        <dbReference type="ARBA" id="ARBA00007689"/>
    </source>
</evidence>
<dbReference type="Proteomes" id="UP000318336">
    <property type="component" value="Unassembled WGS sequence"/>
</dbReference>
<dbReference type="AlphaFoldDB" id="A0A542XFJ3"/>
<comment type="caution">
    <text evidence="3">The sequence shown here is derived from an EMBL/GenBank/DDBJ whole genome shotgun (WGS) entry which is preliminary data.</text>
</comment>
<protein>
    <recommendedName>
        <fullName evidence="2">YCII-related domain-containing protein</fullName>
    </recommendedName>
</protein>
<organism evidence="3 4">
    <name type="scientific">Barrientosiimonas humi</name>
    <dbReference type="NCBI Taxonomy" id="999931"/>
    <lineage>
        <taxon>Bacteria</taxon>
        <taxon>Bacillati</taxon>
        <taxon>Actinomycetota</taxon>
        <taxon>Actinomycetes</taxon>
        <taxon>Micrococcales</taxon>
        <taxon>Dermacoccaceae</taxon>
        <taxon>Barrientosiimonas</taxon>
    </lineage>
</organism>